<feature type="signal peptide" evidence="1">
    <location>
        <begin position="1"/>
        <end position="19"/>
    </location>
</feature>
<name>A0AA96GNY1_9BACT</name>
<protein>
    <submittedName>
        <fullName evidence="2">Uncharacterized protein</fullName>
    </submittedName>
</protein>
<dbReference type="RefSeq" id="WP_312748679.1">
    <property type="nucleotide sequence ID" value="NZ_CP116968.1"/>
</dbReference>
<reference evidence="2 3" key="1">
    <citation type="submission" date="2023-01" db="EMBL/GenBank/DDBJ databases">
        <title>Cultivation and genomic characterization of new, ubiquitous marine nitrite-oxidizing bacteria from the Nitrospirales.</title>
        <authorList>
            <person name="Mueller A.J."/>
            <person name="Daebeler A."/>
            <person name="Herbold C.W."/>
            <person name="Kirkegaard R.H."/>
            <person name="Daims H."/>
        </authorList>
    </citation>
    <scope>NUCLEOTIDE SEQUENCE [LARGE SCALE GENOMIC DNA]</scope>
    <source>
        <strain evidence="2 3">DK</strain>
    </source>
</reference>
<dbReference type="EMBL" id="CP116968">
    <property type="protein sequence ID" value="WNM63895.1"/>
    <property type="molecule type" value="Genomic_DNA"/>
</dbReference>
<proteinExistence type="predicted"/>
<accession>A0AA96GNY1</accession>
<evidence type="ECO:0000313" key="2">
    <source>
        <dbReference type="EMBL" id="WNM63895.1"/>
    </source>
</evidence>
<sequence>MKKYGIITVMMFLLSSTFAAQGMAQSHLKTTDFCQQHAELWDKDGRITLEGHKLLYLEHPDWWFDAQNKEWKEWPTQKTHWSLDEHQYLNTDGPDWWFDAQNKEWKEWPTNENQDSLECHKKIYLSGPQWWFDAKTKEWKPWPK</sequence>
<evidence type="ECO:0000313" key="3">
    <source>
        <dbReference type="Proteomes" id="UP001302494"/>
    </source>
</evidence>
<gene>
    <name evidence="2" type="ORF">PQG83_09100</name>
</gene>
<dbReference type="Proteomes" id="UP001302494">
    <property type="component" value="Chromosome"/>
</dbReference>
<keyword evidence="1" id="KW-0732">Signal</keyword>
<evidence type="ECO:0000256" key="1">
    <source>
        <dbReference type="SAM" id="SignalP"/>
    </source>
</evidence>
<organism evidence="2 3">
    <name type="scientific">Candidatus Nitrospira neomarina</name>
    <dbReference type="NCBI Taxonomy" id="3020899"/>
    <lineage>
        <taxon>Bacteria</taxon>
        <taxon>Pseudomonadati</taxon>
        <taxon>Nitrospirota</taxon>
        <taxon>Nitrospiria</taxon>
        <taxon>Nitrospirales</taxon>
        <taxon>Nitrospiraceae</taxon>
        <taxon>Nitrospira</taxon>
    </lineage>
</organism>
<dbReference type="KEGG" id="nneo:PQG83_09100"/>
<keyword evidence="3" id="KW-1185">Reference proteome</keyword>
<dbReference type="AlphaFoldDB" id="A0AA96GNY1"/>
<feature type="chain" id="PRO_5041678568" evidence="1">
    <location>
        <begin position="20"/>
        <end position="144"/>
    </location>
</feature>